<dbReference type="InParanoid" id="A0A165PLN9"/>
<dbReference type="AlphaFoldDB" id="A0A165PLN9"/>
<name>A0A165PLN9_EXIGL</name>
<proteinExistence type="predicted"/>
<dbReference type="EMBL" id="KV425888">
    <property type="protein sequence ID" value="KZW02348.1"/>
    <property type="molecule type" value="Genomic_DNA"/>
</dbReference>
<organism evidence="1 2">
    <name type="scientific">Exidia glandulosa HHB12029</name>
    <dbReference type="NCBI Taxonomy" id="1314781"/>
    <lineage>
        <taxon>Eukaryota</taxon>
        <taxon>Fungi</taxon>
        <taxon>Dikarya</taxon>
        <taxon>Basidiomycota</taxon>
        <taxon>Agaricomycotina</taxon>
        <taxon>Agaricomycetes</taxon>
        <taxon>Auriculariales</taxon>
        <taxon>Exidiaceae</taxon>
        <taxon>Exidia</taxon>
    </lineage>
</organism>
<reference evidence="1 2" key="1">
    <citation type="journal article" date="2016" name="Mol. Biol. Evol.">
        <title>Comparative Genomics of Early-Diverging Mushroom-Forming Fungi Provides Insights into the Origins of Lignocellulose Decay Capabilities.</title>
        <authorList>
            <person name="Nagy L.G."/>
            <person name="Riley R."/>
            <person name="Tritt A."/>
            <person name="Adam C."/>
            <person name="Daum C."/>
            <person name="Floudas D."/>
            <person name="Sun H."/>
            <person name="Yadav J.S."/>
            <person name="Pangilinan J."/>
            <person name="Larsson K.H."/>
            <person name="Matsuura K."/>
            <person name="Barry K."/>
            <person name="Labutti K."/>
            <person name="Kuo R."/>
            <person name="Ohm R.A."/>
            <person name="Bhattacharya S.S."/>
            <person name="Shirouzu T."/>
            <person name="Yoshinaga Y."/>
            <person name="Martin F.M."/>
            <person name="Grigoriev I.V."/>
            <person name="Hibbett D.S."/>
        </authorList>
    </citation>
    <scope>NUCLEOTIDE SEQUENCE [LARGE SCALE GENOMIC DNA]</scope>
    <source>
        <strain evidence="1 2">HHB12029</strain>
    </source>
</reference>
<dbReference type="OrthoDB" id="5275057at2759"/>
<evidence type="ECO:0000313" key="1">
    <source>
        <dbReference type="EMBL" id="KZW02348.1"/>
    </source>
</evidence>
<evidence type="ECO:0008006" key="3">
    <source>
        <dbReference type="Google" id="ProtNLM"/>
    </source>
</evidence>
<accession>A0A165PLN9</accession>
<sequence>MPLAGKKTAQELRPPPDTFDVEEQQAYERCQMVEGMGGWGLIAAELPGASEILMLDMPPRTAARALGWALVLAPSDSGRKWLAGQILVCGESLELFAGLAHLIVFGLVRVFYNPKGPTPTLSVDQSLQESSRENAGHLDALLKKPQKSLKELRKLVSFRDEHTCPLTGDVNSQYAIKYRSVEIGRTIVMGPTQVAHIISQSIFESVRGTSTAVDAKFDWAKSAAAIVACYGGFDVERTLGTDGVHSPCNAFTISTLLHELFDILDLWLEPVQDAADTYEIKLAGISPDITPSQAFNKEFPPYVKFKTGTISRDTIIPPPDPQLIALHAACAGIAHMSGAADYIQDIFREPEPVDEMTSPYYDASHELSRALKAIILQG</sequence>
<dbReference type="STRING" id="1314781.A0A165PLN9"/>
<gene>
    <name evidence="1" type="ORF">EXIGLDRAFT_759852</name>
</gene>
<protein>
    <recommendedName>
        <fullName evidence="3">HNH nuclease domain-containing protein</fullName>
    </recommendedName>
</protein>
<keyword evidence="2" id="KW-1185">Reference proteome</keyword>
<dbReference type="Proteomes" id="UP000077266">
    <property type="component" value="Unassembled WGS sequence"/>
</dbReference>
<evidence type="ECO:0000313" key="2">
    <source>
        <dbReference type="Proteomes" id="UP000077266"/>
    </source>
</evidence>